<gene>
    <name evidence="2" type="ORF">B9J98_02835</name>
</gene>
<dbReference type="GO" id="GO:0016491">
    <property type="term" value="F:oxidoreductase activity"/>
    <property type="evidence" value="ECO:0007669"/>
    <property type="project" value="InterPro"/>
</dbReference>
<dbReference type="Gene3D" id="2.160.20.60">
    <property type="entry name" value="Glutamate synthase, alpha subunit, C-terminal domain"/>
    <property type="match status" value="1"/>
</dbReference>
<dbReference type="SUPFAM" id="SSF69336">
    <property type="entry name" value="Alpha subunit of glutamate synthase, C-terminal domain"/>
    <property type="match status" value="1"/>
</dbReference>
<dbReference type="PROSITE" id="PS51278">
    <property type="entry name" value="GATASE_TYPE_2"/>
    <property type="match status" value="1"/>
</dbReference>
<dbReference type="InterPro" id="IPR036485">
    <property type="entry name" value="Glu_synth_asu_C_sf"/>
</dbReference>
<dbReference type="EMBL" id="NDWU01000005">
    <property type="protein sequence ID" value="PUA33025.1"/>
    <property type="molecule type" value="Genomic_DNA"/>
</dbReference>
<dbReference type="InterPro" id="IPR017932">
    <property type="entry name" value="GATase_2_dom"/>
</dbReference>
<dbReference type="PANTHER" id="PTHR39673">
    <property type="entry name" value="TUNGSTEN FORMYLMETHANOFURAN DEHYDROGENASE, SUBUNIT C (FWDC)"/>
    <property type="match status" value="1"/>
</dbReference>
<dbReference type="Proteomes" id="UP000244066">
    <property type="component" value="Unassembled WGS sequence"/>
</dbReference>
<protein>
    <recommendedName>
        <fullName evidence="1">Glutamine amidotransferase type-2 domain-containing protein</fullName>
    </recommendedName>
</protein>
<dbReference type="SUPFAM" id="SSF56235">
    <property type="entry name" value="N-terminal nucleophile aminohydrolases (Ntn hydrolases)"/>
    <property type="match status" value="1"/>
</dbReference>
<sequence length="672" mass="74919">MLKIMEYPFIEKSGCGILGILRKHGCPKVKFELALRSIEAVRYRGSKLGAGFAKIFIDIGTSKRRVKVFVKSADFIVDIIRTFKAHGLEIMDAGFEIAPSGDDYGSWVGLSDNDEAKVFNVIQNINSVIGHHDYKVRVYSWGRYVDVFKGVGYPTDVAETFGLIEKNPEADLWLAHTRQPTNSPGRYPIWSHPFSAGEWAIVHNGDISSFGANVMFLSGRGYRSFVGTDSEVIAFLLDYLTRVEKLSIEEAATLLCNPFSLSWRLQKERFELRGACLDGPFSVVAGYSDGDDVYLLAMTDRSKLRPLVVGEDEEMLYAASEEAQIRALSERARVWSVEPGSYFLASMKKGVIVSGRRSTKTCPSLHIPLATGYVIDAKSLGHRELYKRVRDAIMAGKRDLLLKNVLGHRYIGMALHEGVRLRVYGTAGNCLANLNEGARIEVYGNAQDDVGDTMQKGSVIIHGDARDVVGQALQGGEIFIKGNVGNRCAIQMREYLDRKPYIIVGGTADNYLGEYMAGGVVVILGLWDKDSSPVGDFVASGMVGGRIYIRGRVSRNKIGVHPPRQDVLQYLKSLVYRGLLDLKVYEELSKEEELTLELLEERLNESSFVAVKRLFHGKHVLPLNVEYRKLNDEDIMLIGHKLSAFFTEFMIGRDLLEEVYASNFTIICPSSK</sequence>
<comment type="caution">
    <text evidence="2">The sequence shown here is derived from an EMBL/GenBank/DDBJ whole genome shotgun (WGS) entry which is preliminary data.</text>
</comment>
<dbReference type="PIRSF" id="PIRSF036632">
    <property type="entry name" value="GOGAT_lg_1_3"/>
    <property type="match status" value="1"/>
</dbReference>
<dbReference type="AlphaFoldDB" id="A0A2R7Y671"/>
<evidence type="ECO:0000259" key="1">
    <source>
        <dbReference type="PROSITE" id="PS51278"/>
    </source>
</evidence>
<proteinExistence type="predicted"/>
<dbReference type="PANTHER" id="PTHR39673:SF5">
    <property type="entry name" value="TUNGSTEN-CONTAINING FORMYLMETHANOFURAN DEHYDROGENASE 2 SUBUNIT C"/>
    <property type="match status" value="1"/>
</dbReference>
<evidence type="ECO:0000313" key="3">
    <source>
        <dbReference type="Proteomes" id="UP000244066"/>
    </source>
</evidence>
<feature type="domain" description="Glutamine amidotransferase type-2" evidence="1">
    <location>
        <begin position="15"/>
        <end position="348"/>
    </location>
</feature>
<dbReference type="InterPro" id="IPR029055">
    <property type="entry name" value="Ntn_hydrolases_N"/>
</dbReference>
<reference evidence="2 3" key="1">
    <citation type="submission" date="2017-04" db="EMBL/GenBank/DDBJ databases">
        <title>Draft Aigarchaeota genome from a New Zealand hot spring.</title>
        <authorList>
            <person name="Reysenbach A.-L."/>
            <person name="Donaho J.A."/>
            <person name="Gerhart J."/>
            <person name="Kelley J.F."/>
            <person name="Kouba K."/>
            <person name="Podar M."/>
            <person name="Stott M."/>
        </authorList>
    </citation>
    <scope>NUCLEOTIDE SEQUENCE [LARGE SCALE GENOMIC DNA]</scope>
    <source>
        <strain evidence="2">NZ13_MG1</strain>
    </source>
</reference>
<evidence type="ECO:0000313" key="2">
    <source>
        <dbReference type="EMBL" id="PUA33025.1"/>
    </source>
</evidence>
<dbReference type="InterPro" id="IPR002489">
    <property type="entry name" value="Glu_synth_asu_C"/>
</dbReference>
<dbReference type="Gene3D" id="3.60.20.10">
    <property type="entry name" value="Glutamine Phosphoribosylpyrophosphate, subunit 1, domain 1"/>
    <property type="match status" value="1"/>
</dbReference>
<name>A0A2R7Y671_9ARCH</name>
<dbReference type="Pfam" id="PF01493">
    <property type="entry name" value="GXGXG"/>
    <property type="match status" value="1"/>
</dbReference>
<organism evidence="2 3">
    <name type="scientific">Candidatus Terraquivivens tikiterensis</name>
    <dbReference type="NCBI Taxonomy" id="1980982"/>
    <lineage>
        <taxon>Archaea</taxon>
        <taxon>Nitrososphaerota</taxon>
        <taxon>Candidatus Wolframiiraptoraceae</taxon>
        <taxon>Candidatus Terraquivivens</taxon>
    </lineage>
</organism>
<dbReference type="InterPro" id="IPR012075">
    <property type="entry name" value="Glu_synth_lsu_1/3"/>
</dbReference>
<accession>A0A2R7Y671</accession>